<feature type="region of interest" description="Disordered" evidence="1">
    <location>
        <begin position="634"/>
        <end position="656"/>
    </location>
</feature>
<feature type="region of interest" description="Disordered" evidence="1">
    <location>
        <begin position="464"/>
        <end position="505"/>
    </location>
</feature>
<keyword evidence="2" id="KW-0812">Transmembrane</keyword>
<evidence type="ECO:0000256" key="1">
    <source>
        <dbReference type="SAM" id="MobiDB-lite"/>
    </source>
</evidence>
<keyword evidence="4" id="KW-1185">Reference proteome</keyword>
<feature type="region of interest" description="Disordered" evidence="1">
    <location>
        <begin position="251"/>
        <end position="300"/>
    </location>
</feature>
<feature type="compositionally biased region" description="Polar residues" evidence="1">
    <location>
        <begin position="140"/>
        <end position="153"/>
    </location>
</feature>
<feature type="compositionally biased region" description="Low complexity" evidence="1">
    <location>
        <begin position="286"/>
        <end position="300"/>
    </location>
</feature>
<accession>A0A286USC0</accession>
<evidence type="ECO:0000313" key="3">
    <source>
        <dbReference type="EMBL" id="PAV22444.1"/>
    </source>
</evidence>
<keyword evidence="2" id="KW-0472">Membrane</keyword>
<feature type="compositionally biased region" description="Low complexity" evidence="1">
    <location>
        <begin position="188"/>
        <end position="197"/>
    </location>
</feature>
<dbReference type="OrthoDB" id="5595612at2759"/>
<dbReference type="STRING" id="2282107.A0A286USC0"/>
<dbReference type="AlphaFoldDB" id="A0A286USC0"/>
<gene>
    <name evidence="3" type="ORF">PNOK_0240100</name>
</gene>
<feature type="region of interest" description="Disordered" evidence="1">
    <location>
        <begin position="115"/>
        <end position="218"/>
    </location>
</feature>
<feature type="compositionally biased region" description="Pro residues" evidence="1">
    <location>
        <begin position="155"/>
        <end position="171"/>
    </location>
</feature>
<dbReference type="Proteomes" id="UP000217199">
    <property type="component" value="Unassembled WGS sequence"/>
</dbReference>
<feature type="transmembrane region" description="Helical" evidence="2">
    <location>
        <begin position="665"/>
        <end position="686"/>
    </location>
</feature>
<evidence type="ECO:0000313" key="4">
    <source>
        <dbReference type="Proteomes" id="UP000217199"/>
    </source>
</evidence>
<reference evidence="3 4" key="1">
    <citation type="journal article" date="2017" name="Mol. Ecol.">
        <title>Comparative and population genomic landscape of Phellinus noxius: A hypervariable fungus causing root rot in trees.</title>
        <authorList>
            <person name="Chung C.L."/>
            <person name="Lee T.J."/>
            <person name="Akiba M."/>
            <person name="Lee H.H."/>
            <person name="Kuo T.H."/>
            <person name="Liu D."/>
            <person name="Ke H.M."/>
            <person name="Yokoi T."/>
            <person name="Roa M.B."/>
            <person name="Lu M.J."/>
            <person name="Chang Y.Y."/>
            <person name="Ann P.J."/>
            <person name="Tsai J.N."/>
            <person name="Chen C.Y."/>
            <person name="Tzean S.S."/>
            <person name="Ota Y."/>
            <person name="Hattori T."/>
            <person name="Sahashi N."/>
            <person name="Liou R.F."/>
            <person name="Kikuchi T."/>
            <person name="Tsai I.J."/>
        </authorList>
    </citation>
    <scope>NUCLEOTIDE SEQUENCE [LARGE SCALE GENOMIC DNA]</scope>
    <source>
        <strain evidence="3 4">FFPRI411160</strain>
    </source>
</reference>
<dbReference type="EMBL" id="NBII01000002">
    <property type="protein sequence ID" value="PAV22444.1"/>
    <property type="molecule type" value="Genomic_DNA"/>
</dbReference>
<keyword evidence="2" id="KW-1133">Transmembrane helix</keyword>
<name>A0A286USC0_9AGAM</name>
<proteinExistence type="predicted"/>
<evidence type="ECO:0000256" key="2">
    <source>
        <dbReference type="SAM" id="Phobius"/>
    </source>
</evidence>
<dbReference type="InParanoid" id="A0A286USC0"/>
<protein>
    <submittedName>
        <fullName evidence="3">Uncharacterized protein</fullName>
    </submittedName>
</protein>
<organism evidence="3 4">
    <name type="scientific">Pyrrhoderma noxium</name>
    <dbReference type="NCBI Taxonomy" id="2282107"/>
    <lineage>
        <taxon>Eukaryota</taxon>
        <taxon>Fungi</taxon>
        <taxon>Dikarya</taxon>
        <taxon>Basidiomycota</taxon>
        <taxon>Agaricomycotina</taxon>
        <taxon>Agaricomycetes</taxon>
        <taxon>Hymenochaetales</taxon>
        <taxon>Hymenochaetaceae</taxon>
        <taxon>Pyrrhoderma</taxon>
    </lineage>
</organism>
<sequence>MSRLILETTEDNKGIVDHVSYLYYFYMSEQDEATSKPSKRPPHLSVASLGTNASGIADSTISFAGSEFTVSNFPVPPSQLPTPTFSSYSSPTSPRFTAPSIPDYATPTRFHFGFSSTPHSPADSAFSSYSKPRSHKSSYTAKSTPAPGQSREQTPPVPPLEPRRPGPPPDHLFPQPSTSHNQEKRFQSSSYQLASSSNPYVTGHGLEKRPQSPESQVAASSLLDWNDGASGISVNPSEERLLTTSFITSLLSQSPEPFPDKKLSTTRSKVVQRLDRSHNDSASQRSKSGLSSIPSGSRNSYVPTVASNYTSDQLMTNNAIFSNTSGRSTFASDQQLMSRLGSSKDASKNDPESPRWDESQIQHVVRIPSLSVTRGRTNSHPVGVAPAVRVSLAGRGRALDDTNSSSTNSMITSSSIAARPPVHYADAPQNVSRGRLDSFDIAAPRESEEDYVKISEGGLYLDHPDFPLSPAMPSSRGSHHTGHGSSGKSRASTNPPVGYPLQRTQSKKSVVSSIVSRISNSSAAQRAKYIAYLKKRPLPPLPNPPPELPDRRYIQKSEDTIPLPSLAKRAENLQEILSSGRYPSSGYGRNEFMYRESSGQNLAVTSDGYEVYVRINNNRRDHPNGEQGRIQYARSKEESGWNGGVDSPSGLRTMDPEQRKRKRRLWIVGICIVISIILAIAIPVGLTASRKAAHSCPTNMTGAACTLDATFTPEQISDAVVDVVGESDGTDCSKQVLLIDVEPGLDSASASNRTKFAQEAIFWNLILSEDVNATSHLRGFVANTAPWGSLSTSDGPVTGAPSGFVFNASGFSFDFAAQTVSPYNASFTDSSPSQQQLSELSQTAEAALDRMFSFAIASSTQRQRTLNNYWTSVLQQQESDLSSFISKVQNSPFLLTYDATSSPGGQKMTNIMANSTSTQFPPPISCYPGLNSTQIDRINALETTVFGLAPASSTSSFSASCFPDRPKYGVVDLLQARLPFPDGRKGVGLQGSALTNDAKIRTIIYSGEILSAFPGASTLPPILSNSTDPREFGNFQFLNHVLFNYLSTISNSNLTLAMDLVNFVLSSNSTTSIASDPSLVNLFSSLPVLEFAVFGEITPQDIDFSVSSFSTSDGSLFFGSSAAETFREWALVDSDELIEWTESAVSPQVVREGATVNANFEAVWKPASELANGGSTDANDVNQVTNSLTKLGLFSS</sequence>
<comment type="caution">
    <text evidence="3">The sequence shown here is derived from an EMBL/GenBank/DDBJ whole genome shotgun (WGS) entry which is preliminary data.</text>
</comment>